<evidence type="ECO:0000259" key="8">
    <source>
        <dbReference type="PROSITE" id="PS52029"/>
    </source>
</evidence>
<feature type="active site" description="Nucleophile" evidence="6">
    <location>
        <position position="445"/>
    </location>
</feature>
<keyword evidence="5 6" id="KW-0961">Cell wall biogenesis/degradation</keyword>
<evidence type="ECO:0000313" key="9">
    <source>
        <dbReference type="EMBL" id="HIR14841.1"/>
    </source>
</evidence>
<dbReference type="InterPro" id="IPR022029">
    <property type="entry name" value="YoaR-like_PG-bd"/>
</dbReference>
<keyword evidence="4 6" id="KW-0573">Peptidoglycan synthesis</keyword>
<evidence type="ECO:0000256" key="7">
    <source>
        <dbReference type="SAM" id="Phobius"/>
    </source>
</evidence>
<dbReference type="InterPro" id="IPR038054">
    <property type="entry name" value="LD_TPept-like_central_sf"/>
</dbReference>
<dbReference type="Gene3D" id="3.10.20.800">
    <property type="match status" value="1"/>
</dbReference>
<feature type="domain" description="L,D-TPase catalytic" evidence="8">
    <location>
        <begin position="350"/>
        <end position="469"/>
    </location>
</feature>
<dbReference type="GO" id="GO:0071555">
    <property type="term" value="P:cell wall organization"/>
    <property type="evidence" value="ECO:0007669"/>
    <property type="project" value="UniProtKB-UniRule"/>
</dbReference>
<dbReference type="PANTHER" id="PTHR30582">
    <property type="entry name" value="L,D-TRANSPEPTIDASE"/>
    <property type="match status" value="1"/>
</dbReference>
<feature type="transmembrane region" description="Helical" evidence="7">
    <location>
        <begin position="12"/>
        <end position="31"/>
    </location>
</feature>
<dbReference type="PROSITE" id="PS52029">
    <property type="entry name" value="LD_TPASE"/>
    <property type="match status" value="1"/>
</dbReference>
<sequence>MKKKNKGIRIAILVIVICLIAGLGGVGFYLYQRVNSGLFFEDTVINGYDVTGKTCKEVLLMLTEDYSSPTLTITEGGESVLTLTLEEMGYTVDQKQLLDNIQECMRDQNLSLLLSLFEGNTFEVEVPFQFDENVFEQAVAAANFSTPRVASVDAVMEYNGTEYYIQPEVYGNEFDDAKLQELVKEQMDALTAQSRPQEDAQIEVPQDFYYLPAVTQDDHDMNILMDIYNSYCKANITLTFGEVTEVVNWDTVQQWLVIDGAESSISRDSVYNYVTELASKYDTLYYSRTFTATDGTEVTIPSSDYGYQIDIDGETDQLLADIYSNTTVEREPVYAVSGYKRNGRDDLCGTYVEVNLTKQHLWFYIDGELIVESDFVSGLPTEDRETATGAFPLAYKESPSVLEGDTWREEVTYWMPFHDGQGLHDAPWRSSFGGNIYQTNGSHGCVNLPYEAAETIYNNIEAGMAILLYK</sequence>
<evidence type="ECO:0000313" key="10">
    <source>
        <dbReference type="Proteomes" id="UP000886757"/>
    </source>
</evidence>
<feature type="active site" description="Proton donor/acceptor" evidence="6">
    <location>
        <position position="424"/>
    </location>
</feature>
<protein>
    <submittedName>
        <fullName evidence="9">Peptidoglycan binding domain-containing protein</fullName>
    </submittedName>
</protein>
<dbReference type="Pfam" id="PF12229">
    <property type="entry name" value="PG_binding_4"/>
    <property type="match status" value="1"/>
</dbReference>
<comment type="caution">
    <text evidence="9">The sequence shown here is derived from an EMBL/GenBank/DDBJ whole genome shotgun (WGS) entry which is preliminary data.</text>
</comment>
<dbReference type="AlphaFoldDB" id="A0A9D1AEV2"/>
<dbReference type="InterPro" id="IPR050979">
    <property type="entry name" value="LD-transpeptidase"/>
</dbReference>
<reference evidence="9" key="2">
    <citation type="journal article" date="2021" name="PeerJ">
        <title>Extensive microbial diversity within the chicken gut microbiome revealed by metagenomics and culture.</title>
        <authorList>
            <person name="Gilroy R."/>
            <person name="Ravi A."/>
            <person name="Getino M."/>
            <person name="Pursley I."/>
            <person name="Horton D.L."/>
            <person name="Alikhan N.F."/>
            <person name="Baker D."/>
            <person name="Gharbi K."/>
            <person name="Hall N."/>
            <person name="Watson M."/>
            <person name="Adriaenssens E.M."/>
            <person name="Foster-Nyarko E."/>
            <person name="Jarju S."/>
            <person name="Secka A."/>
            <person name="Antonio M."/>
            <person name="Oren A."/>
            <person name="Chaudhuri R.R."/>
            <person name="La Ragione R."/>
            <person name="Hildebrand F."/>
            <person name="Pallen M.J."/>
        </authorList>
    </citation>
    <scope>NUCLEOTIDE SEQUENCE</scope>
    <source>
        <strain evidence="9">ChiSjej4B22-8148</strain>
    </source>
</reference>
<accession>A0A9D1AEV2</accession>
<keyword evidence="7" id="KW-0472">Membrane</keyword>
<evidence type="ECO:0000256" key="1">
    <source>
        <dbReference type="ARBA" id="ARBA00004752"/>
    </source>
</evidence>
<keyword evidence="3 6" id="KW-0133">Cell shape</keyword>
<evidence type="ECO:0000256" key="3">
    <source>
        <dbReference type="ARBA" id="ARBA00022960"/>
    </source>
</evidence>
<dbReference type="CDD" id="cd16913">
    <property type="entry name" value="YkuD_like"/>
    <property type="match status" value="1"/>
</dbReference>
<dbReference type="InterPro" id="IPR038063">
    <property type="entry name" value="Transpep_catalytic_dom"/>
</dbReference>
<proteinExistence type="predicted"/>
<dbReference type="GO" id="GO:0071972">
    <property type="term" value="F:peptidoglycan L,D-transpeptidase activity"/>
    <property type="evidence" value="ECO:0007669"/>
    <property type="project" value="TreeGrafter"/>
</dbReference>
<dbReference type="EMBL" id="DVGK01000155">
    <property type="protein sequence ID" value="HIR14841.1"/>
    <property type="molecule type" value="Genomic_DNA"/>
</dbReference>
<dbReference type="SUPFAM" id="SSF143985">
    <property type="entry name" value="L,D-transpeptidase pre-catalytic domain-like"/>
    <property type="match status" value="1"/>
</dbReference>
<name>A0A9D1AEV2_9FIRM</name>
<dbReference type="PANTHER" id="PTHR30582:SF33">
    <property type="entry name" value="EXPORTED PROTEIN"/>
    <property type="match status" value="1"/>
</dbReference>
<keyword evidence="2" id="KW-0808">Transferase</keyword>
<gene>
    <name evidence="9" type="ORF">IAB31_13080</name>
</gene>
<dbReference type="SUPFAM" id="SSF141523">
    <property type="entry name" value="L,D-transpeptidase catalytic domain-like"/>
    <property type="match status" value="1"/>
</dbReference>
<keyword evidence="7" id="KW-1133">Transmembrane helix</keyword>
<dbReference type="Gene3D" id="2.40.440.10">
    <property type="entry name" value="L,D-transpeptidase catalytic domain-like"/>
    <property type="match status" value="1"/>
</dbReference>
<dbReference type="InterPro" id="IPR005490">
    <property type="entry name" value="LD_TPept_cat_dom"/>
</dbReference>
<dbReference type="GO" id="GO:0018104">
    <property type="term" value="P:peptidoglycan-protein cross-linking"/>
    <property type="evidence" value="ECO:0007669"/>
    <property type="project" value="TreeGrafter"/>
</dbReference>
<evidence type="ECO:0000256" key="2">
    <source>
        <dbReference type="ARBA" id="ARBA00022679"/>
    </source>
</evidence>
<comment type="pathway">
    <text evidence="1 6">Cell wall biogenesis; peptidoglycan biosynthesis.</text>
</comment>
<organism evidence="9 10">
    <name type="scientific">Candidatus Choladousia intestinavium</name>
    <dbReference type="NCBI Taxonomy" id="2840727"/>
    <lineage>
        <taxon>Bacteria</taxon>
        <taxon>Bacillati</taxon>
        <taxon>Bacillota</taxon>
        <taxon>Clostridia</taxon>
        <taxon>Lachnospirales</taxon>
        <taxon>Lachnospiraceae</taxon>
        <taxon>Lachnospiraceae incertae sedis</taxon>
        <taxon>Candidatus Choladousia</taxon>
    </lineage>
</organism>
<dbReference type="GO" id="GO:0008360">
    <property type="term" value="P:regulation of cell shape"/>
    <property type="evidence" value="ECO:0007669"/>
    <property type="project" value="UniProtKB-UniRule"/>
</dbReference>
<dbReference type="Proteomes" id="UP000886757">
    <property type="component" value="Unassembled WGS sequence"/>
</dbReference>
<reference evidence="9" key="1">
    <citation type="submission" date="2020-10" db="EMBL/GenBank/DDBJ databases">
        <authorList>
            <person name="Gilroy R."/>
        </authorList>
    </citation>
    <scope>NUCLEOTIDE SEQUENCE</scope>
    <source>
        <strain evidence="9">ChiSjej4B22-8148</strain>
    </source>
</reference>
<evidence type="ECO:0000256" key="4">
    <source>
        <dbReference type="ARBA" id="ARBA00022984"/>
    </source>
</evidence>
<dbReference type="Pfam" id="PF03734">
    <property type="entry name" value="YkuD"/>
    <property type="match status" value="1"/>
</dbReference>
<evidence type="ECO:0000256" key="5">
    <source>
        <dbReference type="ARBA" id="ARBA00023316"/>
    </source>
</evidence>
<dbReference type="GO" id="GO:0016740">
    <property type="term" value="F:transferase activity"/>
    <property type="evidence" value="ECO:0007669"/>
    <property type="project" value="UniProtKB-KW"/>
</dbReference>
<evidence type="ECO:0000256" key="6">
    <source>
        <dbReference type="PROSITE-ProRule" id="PRU01373"/>
    </source>
</evidence>
<dbReference type="GO" id="GO:0005576">
    <property type="term" value="C:extracellular region"/>
    <property type="evidence" value="ECO:0007669"/>
    <property type="project" value="TreeGrafter"/>
</dbReference>
<keyword evidence="7" id="KW-0812">Transmembrane</keyword>